<protein>
    <submittedName>
        <fullName evidence="1">Pyridoxal kinase</fullName>
    </submittedName>
</protein>
<dbReference type="Proteomes" id="UP000823046">
    <property type="component" value="Unassembled WGS sequence"/>
</dbReference>
<dbReference type="GO" id="GO:0016301">
    <property type="term" value="F:kinase activity"/>
    <property type="evidence" value="ECO:0007669"/>
    <property type="project" value="UniProtKB-KW"/>
</dbReference>
<gene>
    <name evidence="1" type="ORF">IE077_003403</name>
</gene>
<keyword evidence="1" id="KW-0418">Kinase</keyword>
<accession>A0ABQ7J8B6</accession>
<dbReference type="EMBL" id="JADAQX010000440">
    <property type="protein sequence ID" value="KAF8820238.1"/>
    <property type="molecule type" value="Genomic_DNA"/>
</dbReference>
<keyword evidence="1" id="KW-0808">Transferase</keyword>
<comment type="caution">
    <text evidence="1">The sequence shown here is derived from an EMBL/GenBank/DDBJ whole genome shotgun (WGS) entry which is preliminary data.</text>
</comment>
<evidence type="ECO:0000313" key="2">
    <source>
        <dbReference type="Proteomes" id="UP000823046"/>
    </source>
</evidence>
<reference evidence="1 2" key="1">
    <citation type="journal article" date="2020" name="bioRxiv">
        <title>Metabolic contributions of an alphaproteobacterial endosymbiont in the apicomplexan Cardiosporidium cionae.</title>
        <authorList>
            <person name="Hunter E.S."/>
            <person name="Paight C.J."/>
            <person name="Lane C.E."/>
        </authorList>
    </citation>
    <scope>NUCLEOTIDE SEQUENCE [LARGE SCALE GENOMIC DNA]</scope>
    <source>
        <strain evidence="1">ESH_2018</strain>
    </source>
</reference>
<organism evidence="1 2">
    <name type="scientific">Cardiosporidium cionae</name>
    <dbReference type="NCBI Taxonomy" id="476202"/>
    <lineage>
        <taxon>Eukaryota</taxon>
        <taxon>Sar</taxon>
        <taxon>Alveolata</taxon>
        <taxon>Apicomplexa</taxon>
        <taxon>Aconoidasida</taxon>
        <taxon>Nephromycida</taxon>
        <taxon>Cardiosporidium</taxon>
    </lineage>
</organism>
<evidence type="ECO:0000313" key="1">
    <source>
        <dbReference type="EMBL" id="KAF8820238.1"/>
    </source>
</evidence>
<sequence>MSALAKACEVALSTVQAIMEHTLAAKEPMETIDVIGGQNYIENPPLPLLLKTLFNACRRLNK</sequence>
<keyword evidence="2" id="KW-1185">Reference proteome</keyword>
<name>A0ABQ7J8B6_9APIC</name>
<proteinExistence type="predicted"/>